<gene>
    <name evidence="2" type="ORF">NDU88_006039</name>
</gene>
<keyword evidence="3" id="KW-1185">Reference proteome</keyword>
<feature type="compositionally biased region" description="Basic and acidic residues" evidence="1">
    <location>
        <begin position="35"/>
        <end position="46"/>
    </location>
</feature>
<dbReference type="AlphaFoldDB" id="A0AAV7WDJ2"/>
<dbReference type="EMBL" id="JANPWB010000002">
    <property type="protein sequence ID" value="KAJ1210677.1"/>
    <property type="molecule type" value="Genomic_DNA"/>
</dbReference>
<protein>
    <submittedName>
        <fullName evidence="2">Uncharacterized protein</fullName>
    </submittedName>
</protein>
<comment type="caution">
    <text evidence="2">The sequence shown here is derived from an EMBL/GenBank/DDBJ whole genome shotgun (WGS) entry which is preliminary data.</text>
</comment>
<evidence type="ECO:0000313" key="3">
    <source>
        <dbReference type="Proteomes" id="UP001066276"/>
    </source>
</evidence>
<reference evidence="2" key="1">
    <citation type="journal article" date="2022" name="bioRxiv">
        <title>Sequencing and chromosome-scale assembly of the giantPleurodeles waltlgenome.</title>
        <authorList>
            <person name="Brown T."/>
            <person name="Elewa A."/>
            <person name="Iarovenko S."/>
            <person name="Subramanian E."/>
            <person name="Araus A.J."/>
            <person name="Petzold A."/>
            <person name="Susuki M."/>
            <person name="Suzuki K.-i.T."/>
            <person name="Hayashi T."/>
            <person name="Toyoda A."/>
            <person name="Oliveira C."/>
            <person name="Osipova E."/>
            <person name="Leigh N.D."/>
            <person name="Simon A."/>
            <person name="Yun M.H."/>
        </authorList>
    </citation>
    <scope>NUCLEOTIDE SEQUENCE</scope>
    <source>
        <strain evidence="2">20211129_DDA</strain>
        <tissue evidence="2">Liver</tissue>
    </source>
</reference>
<evidence type="ECO:0000313" key="2">
    <source>
        <dbReference type="EMBL" id="KAJ1210677.1"/>
    </source>
</evidence>
<sequence length="66" mass="7961">MYVLDDHLRRLVLAVYEFPECRETRRTTQRTRMQPRGEAELQENPRGHQGTPEDDEKAEIRNHEVR</sequence>
<evidence type="ECO:0000256" key="1">
    <source>
        <dbReference type="SAM" id="MobiDB-lite"/>
    </source>
</evidence>
<feature type="region of interest" description="Disordered" evidence="1">
    <location>
        <begin position="22"/>
        <end position="66"/>
    </location>
</feature>
<dbReference type="Proteomes" id="UP001066276">
    <property type="component" value="Chromosome 1_2"/>
</dbReference>
<proteinExistence type="predicted"/>
<organism evidence="2 3">
    <name type="scientific">Pleurodeles waltl</name>
    <name type="common">Iberian ribbed newt</name>
    <dbReference type="NCBI Taxonomy" id="8319"/>
    <lineage>
        <taxon>Eukaryota</taxon>
        <taxon>Metazoa</taxon>
        <taxon>Chordata</taxon>
        <taxon>Craniata</taxon>
        <taxon>Vertebrata</taxon>
        <taxon>Euteleostomi</taxon>
        <taxon>Amphibia</taxon>
        <taxon>Batrachia</taxon>
        <taxon>Caudata</taxon>
        <taxon>Salamandroidea</taxon>
        <taxon>Salamandridae</taxon>
        <taxon>Pleurodelinae</taxon>
        <taxon>Pleurodeles</taxon>
    </lineage>
</organism>
<accession>A0AAV7WDJ2</accession>
<name>A0AAV7WDJ2_PLEWA</name>